<dbReference type="EMBL" id="JAMKOV010000001">
    <property type="protein sequence ID" value="KAI8045436.1"/>
    <property type="molecule type" value="Genomic_DNA"/>
</dbReference>
<feature type="signal peptide" evidence="1">
    <location>
        <begin position="1"/>
        <end position="20"/>
    </location>
</feature>
<proteinExistence type="predicted"/>
<comment type="caution">
    <text evidence="2">The sequence shown here is derived from an EMBL/GenBank/DDBJ whole genome shotgun (WGS) entry which is preliminary data.</text>
</comment>
<protein>
    <submittedName>
        <fullName evidence="2">Uncharacterized protein</fullName>
    </submittedName>
</protein>
<organism evidence="2 3">
    <name type="scientific">Drosophila gunungcola</name>
    <name type="common">fruit fly</name>
    <dbReference type="NCBI Taxonomy" id="103775"/>
    <lineage>
        <taxon>Eukaryota</taxon>
        <taxon>Metazoa</taxon>
        <taxon>Ecdysozoa</taxon>
        <taxon>Arthropoda</taxon>
        <taxon>Hexapoda</taxon>
        <taxon>Insecta</taxon>
        <taxon>Pterygota</taxon>
        <taxon>Neoptera</taxon>
        <taxon>Endopterygota</taxon>
        <taxon>Diptera</taxon>
        <taxon>Brachycera</taxon>
        <taxon>Muscomorpha</taxon>
        <taxon>Ephydroidea</taxon>
        <taxon>Drosophilidae</taxon>
        <taxon>Drosophila</taxon>
        <taxon>Sophophora</taxon>
    </lineage>
</organism>
<accession>A0A9P9YYI7</accession>
<sequence length="213" mass="23770">MKSILLICLILGLSLSHISANCSGDCPDTEDVVWALGGGCIVFRNKCYFDKENCHRKPALTIATKEECQKQCADICPAIYQPTSGSYKGQLRTFGNECEKQAHTCRTGESYTVTTKEECQKQCPQIIYSPTTGNYNGHVREFGNSCLKRVHTCRTGETFCKLTRKTHAKKAILKVRVCPYAVHTIYTPVFTIELEGNKIQVKSSVVELSKEIC</sequence>
<dbReference type="Proteomes" id="UP001059596">
    <property type="component" value="Chromosome 3R"/>
</dbReference>
<name>A0A9P9YYI7_9MUSC</name>
<dbReference type="AlphaFoldDB" id="A0A9P9YYI7"/>
<dbReference type="SUPFAM" id="SSF100895">
    <property type="entry name" value="Kazal-type serine protease inhibitors"/>
    <property type="match status" value="1"/>
</dbReference>
<dbReference type="Gene3D" id="3.30.60.30">
    <property type="match status" value="2"/>
</dbReference>
<reference evidence="2" key="1">
    <citation type="journal article" date="2023" name="Genome Biol. Evol.">
        <title>Long-read-based Genome Assembly of Drosophila gunungcola Reveals Fewer Chemosensory Genes in Flower-breeding Species.</title>
        <authorList>
            <person name="Negi A."/>
            <person name="Liao B.Y."/>
            <person name="Yeh S.D."/>
        </authorList>
    </citation>
    <scope>NUCLEOTIDE SEQUENCE</scope>
    <source>
        <strain evidence="2">Sukarami</strain>
    </source>
</reference>
<evidence type="ECO:0000313" key="3">
    <source>
        <dbReference type="Proteomes" id="UP001059596"/>
    </source>
</evidence>
<keyword evidence="1" id="KW-0732">Signal</keyword>
<keyword evidence="3" id="KW-1185">Reference proteome</keyword>
<feature type="chain" id="PRO_5040293008" evidence="1">
    <location>
        <begin position="21"/>
        <end position="213"/>
    </location>
</feature>
<gene>
    <name evidence="2" type="ORF">M5D96_001617</name>
</gene>
<evidence type="ECO:0000313" key="2">
    <source>
        <dbReference type="EMBL" id="KAI8045436.1"/>
    </source>
</evidence>
<dbReference type="InterPro" id="IPR036058">
    <property type="entry name" value="Kazal_dom_sf"/>
</dbReference>
<evidence type="ECO:0000256" key="1">
    <source>
        <dbReference type="SAM" id="SignalP"/>
    </source>
</evidence>